<keyword evidence="1" id="KW-0175">Coiled coil</keyword>
<evidence type="ECO:0000313" key="4">
    <source>
        <dbReference type="Proteomes" id="UP000295070"/>
    </source>
</evidence>
<feature type="region of interest" description="Disordered" evidence="2">
    <location>
        <begin position="66"/>
        <end position="85"/>
    </location>
</feature>
<feature type="coiled-coil region" evidence="1">
    <location>
        <begin position="16"/>
        <end position="50"/>
    </location>
</feature>
<evidence type="ECO:0000313" key="3">
    <source>
        <dbReference type="EMBL" id="TDH09089.1"/>
    </source>
</evidence>
<feature type="compositionally biased region" description="Basic and acidic residues" evidence="2">
    <location>
        <begin position="75"/>
        <end position="85"/>
    </location>
</feature>
<comment type="caution">
    <text evidence="3">The sequence shown here is derived from an EMBL/GenBank/DDBJ whole genome shotgun (WGS) entry which is preliminary data.</text>
</comment>
<keyword evidence="4" id="KW-1185">Reference proteome</keyword>
<evidence type="ECO:0000256" key="1">
    <source>
        <dbReference type="SAM" id="Coils"/>
    </source>
</evidence>
<sequence length="99" mass="11548">MPKAEVLRVAVQERLVAAAEEIFGLFERTIAEYEEELFRSKQKNERQRKLLDAVLKPELRLNRAVLSADSQQDPEPPHTGEEQGRLWRTQEIVWSFSVD</sequence>
<gene>
    <name evidence="3" type="ORF">EPR50_G00082990</name>
</gene>
<dbReference type="AlphaFoldDB" id="A0A484D1F8"/>
<name>A0A484D1F8_PERFV</name>
<evidence type="ECO:0000256" key="2">
    <source>
        <dbReference type="SAM" id="MobiDB-lite"/>
    </source>
</evidence>
<proteinExistence type="predicted"/>
<accession>A0A484D1F8</accession>
<protein>
    <submittedName>
        <fullName evidence="3">Uncharacterized protein</fullName>
    </submittedName>
</protein>
<dbReference type="STRING" id="8167.A0A484D1F8"/>
<reference evidence="3 4" key="1">
    <citation type="submission" date="2019-01" db="EMBL/GenBank/DDBJ databases">
        <title>A chromosome-scale genome assembly of the yellow perch, Perca flavescens.</title>
        <authorList>
            <person name="Feron R."/>
            <person name="Morvezen R."/>
            <person name="Bestin A."/>
            <person name="Haffray P."/>
            <person name="Klopp C."/>
            <person name="Zahm M."/>
            <person name="Cabau C."/>
            <person name="Roques C."/>
            <person name="Donnadieu C."/>
            <person name="Bouchez O."/>
            <person name="Christie M."/>
            <person name="Larson W."/>
            <person name="Guiguen Y."/>
        </authorList>
    </citation>
    <scope>NUCLEOTIDE SEQUENCE [LARGE SCALE GENOMIC DNA]</scope>
    <source>
        <strain evidence="3">YP-PL-M2</strain>
        <tissue evidence="3">Blood</tissue>
    </source>
</reference>
<dbReference type="EMBL" id="SCKG01000008">
    <property type="protein sequence ID" value="TDH09089.1"/>
    <property type="molecule type" value="Genomic_DNA"/>
</dbReference>
<organism evidence="3 4">
    <name type="scientific">Perca flavescens</name>
    <name type="common">American yellow perch</name>
    <name type="synonym">Morone flavescens</name>
    <dbReference type="NCBI Taxonomy" id="8167"/>
    <lineage>
        <taxon>Eukaryota</taxon>
        <taxon>Metazoa</taxon>
        <taxon>Chordata</taxon>
        <taxon>Craniata</taxon>
        <taxon>Vertebrata</taxon>
        <taxon>Euteleostomi</taxon>
        <taxon>Actinopterygii</taxon>
        <taxon>Neopterygii</taxon>
        <taxon>Teleostei</taxon>
        <taxon>Neoteleostei</taxon>
        <taxon>Acanthomorphata</taxon>
        <taxon>Eupercaria</taxon>
        <taxon>Perciformes</taxon>
        <taxon>Percoidei</taxon>
        <taxon>Percidae</taxon>
        <taxon>Percinae</taxon>
        <taxon>Perca</taxon>
    </lineage>
</organism>
<dbReference type="Proteomes" id="UP000295070">
    <property type="component" value="Chromosome 8"/>
</dbReference>